<evidence type="ECO:0000256" key="3">
    <source>
        <dbReference type="PROSITE-ProRule" id="PRU01331"/>
    </source>
</evidence>
<dbReference type="PROSITE" id="PS51987">
    <property type="entry name" value="GS_CATALYTIC"/>
    <property type="match status" value="1"/>
</dbReference>
<evidence type="ECO:0000256" key="2">
    <source>
        <dbReference type="ARBA" id="ARBA00022598"/>
    </source>
</evidence>
<keyword evidence="2" id="KW-0436">Ligase</keyword>
<reference evidence="6 7" key="1">
    <citation type="submission" date="2024-01" db="EMBL/GenBank/DDBJ databases">
        <authorList>
            <person name="Allen C."/>
            <person name="Tagirdzhanova G."/>
        </authorList>
    </citation>
    <scope>NUCLEOTIDE SEQUENCE [LARGE SCALE GENOMIC DNA]</scope>
</reference>
<protein>
    <recommendedName>
        <fullName evidence="1">Glutamine synthetase</fullName>
    </recommendedName>
</protein>
<dbReference type="SMART" id="SM01230">
    <property type="entry name" value="Gln-synt_C"/>
    <property type="match status" value="1"/>
</dbReference>
<dbReference type="Gene3D" id="3.30.590.10">
    <property type="entry name" value="Glutamine synthetase/guanido kinase, catalytic domain"/>
    <property type="match status" value="1"/>
</dbReference>
<dbReference type="PANTHER" id="PTHR43785">
    <property type="entry name" value="GAMMA-GLUTAMYLPUTRESCINE SYNTHETASE"/>
    <property type="match status" value="1"/>
</dbReference>
<dbReference type="SUPFAM" id="SSF51556">
    <property type="entry name" value="Metallo-dependent hydrolases"/>
    <property type="match status" value="1"/>
</dbReference>
<dbReference type="InterPro" id="IPR014746">
    <property type="entry name" value="Gln_synth/guanido_kin_cat_dom"/>
</dbReference>
<sequence length="873" mass="96767">MSTTDLYGWAGQARDGHTVGVAEEHLWRVVQAIRETPIIDNHAHPLLKPEVIGRHPLLSIVSEAHGDAIRASVTALPHQRAIQQLSTVLGCNASWESIVTAVDERRSDDYDAWVTQCLGGLQTILLDDGLDNEDDVFDFSRHDSFTRSKCRRIVRIEAVAAEIINRHCAAFDDVQPLDNVFDHMLEEFDTHMKQALSDPNVVGFKSVICYRTGLGVPRVVNIAAARESFSDIVTNYSASGQRFRRLQHVGLNELFVHRAAVHIRDSPAQHKKPIQFHTGLGDNDITLTKSSPAHLQEFIRTYSTVPIVLLHSGYPYVRDTAYLATVYANVYVDIGEVFPIVGRHGQEAIIRETFELCPWSKTQVICDFVRNGHLTWQSAVQLVQAIFFKNANTVYGLGLELFSSSGGAELETHVIGEGAKPHPNRPSDSAVWSAFMRDRPAADFVRISWLDYTALPRMRMVPFRRFDRLIRANKTVDIGITKAALGLLQNDTTVPGVTATGEYRLHPDFSSLKVGPVESHFSMNGEFHEKDGSRVALCPRAQLIRAIDLSAVEGITHLIGFEIEFLLLQRTGLAAKDTAPGGSRFQMLRNDGHAWSTSRFYVDPALASLLRDVVNDLDNAGIEVEQVHAESAPGQFELVMPAKPPLEAVDNLLHAREIIAHRATEAGYKFTLHPKPFPQACGTASHVHMSLASSNADKNDKTIYEQFYAGILAHLPALAAFTYSNPASYERVVDSAWAGGRWVAWGTQNREVPLRKVDGSHWEMKCFDGLANPFIALAAVLLAGLSGIVYNRKLTWGDCSDDPASLTPSQRHALGIVQMLPANLESALRALEGDEDLVRLVGRDVVERYTAVKRAEMAAMASLDQHERIIELY</sequence>
<evidence type="ECO:0000256" key="4">
    <source>
        <dbReference type="RuleBase" id="RU000384"/>
    </source>
</evidence>
<feature type="domain" description="GS catalytic" evidence="5">
    <location>
        <begin position="539"/>
        <end position="873"/>
    </location>
</feature>
<evidence type="ECO:0000256" key="1">
    <source>
        <dbReference type="ARBA" id="ARBA00021364"/>
    </source>
</evidence>
<dbReference type="Gene3D" id="3.10.20.70">
    <property type="entry name" value="Glutamine synthetase, N-terminal domain"/>
    <property type="match status" value="1"/>
</dbReference>
<dbReference type="SUPFAM" id="SSF55931">
    <property type="entry name" value="Glutamine synthetase/guanido kinase"/>
    <property type="match status" value="1"/>
</dbReference>
<comment type="similarity">
    <text evidence="3 4">Belongs to the glutamine synthetase family.</text>
</comment>
<accession>A0ABP0AVS9</accession>
<evidence type="ECO:0000313" key="6">
    <source>
        <dbReference type="EMBL" id="CAK7211366.1"/>
    </source>
</evidence>
<dbReference type="Pfam" id="PF00120">
    <property type="entry name" value="Gln-synt_C"/>
    <property type="match status" value="1"/>
</dbReference>
<dbReference type="Gene3D" id="3.20.20.140">
    <property type="entry name" value="Metal-dependent hydrolases"/>
    <property type="match status" value="1"/>
</dbReference>
<dbReference type="EMBL" id="CAWUHB010000004">
    <property type="protein sequence ID" value="CAK7211366.1"/>
    <property type="molecule type" value="Genomic_DNA"/>
</dbReference>
<dbReference type="InterPro" id="IPR006680">
    <property type="entry name" value="Amidohydro-rel"/>
</dbReference>
<dbReference type="PANTHER" id="PTHR43785:SF2">
    <property type="entry name" value="TYPE-1 GLUTAMINE SYNTHETASE 1"/>
    <property type="match status" value="1"/>
</dbReference>
<dbReference type="InterPro" id="IPR036651">
    <property type="entry name" value="Gln_synt_N_sf"/>
</dbReference>
<keyword evidence="7" id="KW-1185">Reference proteome</keyword>
<comment type="caution">
    <text evidence="6">The sequence shown here is derived from an EMBL/GenBank/DDBJ whole genome shotgun (WGS) entry which is preliminary data.</text>
</comment>
<dbReference type="Pfam" id="PF04909">
    <property type="entry name" value="Amidohydro_2"/>
    <property type="match status" value="1"/>
</dbReference>
<dbReference type="InterPro" id="IPR032466">
    <property type="entry name" value="Metal_Hydrolase"/>
</dbReference>
<dbReference type="InterPro" id="IPR008146">
    <property type="entry name" value="Gln_synth_cat_dom"/>
</dbReference>
<name>A0ABP0AVS9_9PEZI</name>
<gene>
    <name evidence="6" type="ORF">SCUCBS95973_001088</name>
</gene>
<evidence type="ECO:0000313" key="7">
    <source>
        <dbReference type="Proteomes" id="UP001642405"/>
    </source>
</evidence>
<evidence type="ECO:0000259" key="5">
    <source>
        <dbReference type="PROSITE" id="PS51987"/>
    </source>
</evidence>
<dbReference type="Proteomes" id="UP001642405">
    <property type="component" value="Unassembled WGS sequence"/>
</dbReference>
<organism evidence="6 7">
    <name type="scientific">Sporothrix curviconia</name>
    <dbReference type="NCBI Taxonomy" id="1260050"/>
    <lineage>
        <taxon>Eukaryota</taxon>
        <taxon>Fungi</taxon>
        <taxon>Dikarya</taxon>
        <taxon>Ascomycota</taxon>
        <taxon>Pezizomycotina</taxon>
        <taxon>Sordariomycetes</taxon>
        <taxon>Sordariomycetidae</taxon>
        <taxon>Ophiostomatales</taxon>
        <taxon>Ophiostomataceae</taxon>
        <taxon>Sporothrix</taxon>
    </lineage>
</organism>
<proteinExistence type="inferred from homology"/>